<dbReference type="SUPFAM" id="SSF46689">
    <property type="entry name" value="Homeodomain-like"/>
    <property type="match status" value="1"/>
</dbReference>
<accession>A0ABX1WQV0</accession>
<evidence type="ECO:0000256" key="2">
    <source>
        <dbReference type="ARBA" id="ARBA00023125"/>
    </source>
</evidence>
<evidence type="ECO:0000313" key="5">
    <source>
        <dbReference type="EMBL" id="NOU58355.1"/>
    </source>
</evidence>
<evidence type="ECO:0000256" key="3">
    <source>
        <dbReference type="ARBA" id="ARBA00023163"/>
    </source>
</evidence>
<dbReference type="Proteomes" id="UP000732105">
    <property type="component" value="Unassembled WGS sequence"/>
</dbReference>
<organism evidence="5 6">
    <name type="scientific">Marinifilum caeruleilacunae</name>
    <dbReference type="NCBI Taxonomy" id="2499076"/>
    <lineage>
        <taxon>Bacteria</taxon>
        <taxon>Pseudomonadati</taxon>
        <taxon>Bacteroidota</taxon>
        <taxon>Bacteroidia</taxon>
        <taxon>Marinilabiliales</taxon>
        <taxon>Marinifilaceae</taxon>
    </lineage>
</organism>
<name>A0ABX1WQV0_9BACT</name>
<keyword evidence="6" id="KW-1185">Reference proteome</keyword>
<dbReference type="SMART" id="SM00342">
    <property type="entry name" value="HTH_ARAC"/>
    <property type="match status" value="1"/>
</dbReference>
<dbReference type="PRINTS" id="PR00032">
    <property type="entry name" value="HTHARAC"/>
</dbReference>
<feature type="domain" description="HTH araC/xylS-type" evidence="4">
    <location>
        <begin position="138"/>
        <end position="236"/>
    </location>
</feature>
<keyword evidence="3" id="KW-0804">Transcription</keyword>
<dbReference type="PANTHER" id="PTHR43280">
    <property type="entry name" value="ARAC-FAMILY TRANSCRIPTIONAL REGULATOR"/>
    <property type="match status" value="1"/>
</dbReference>
<sequence length="237" mass="28319">MAFKRNVTDLHWFGNTEFDTKSGFMYLIQANQAFHWNVDSPWSGYHILISPLLLQENQIGFSFFNYEIREALFLTENEQLRIETLFEQVYNEYQKDDYSMDLLMAYCNLFLTYVQKCYERQFKTREPLYNKIVVAFKKELNNYYLEHPKQLPSVNYFADNLHLSSNYFSDLIKYNTGKTALELIHEKIISEAKNQLKNMDKSISEVAHALGFDYPTYFTRLFRKHVGCTPSQYREKL</sequence>
<keyword evidence="2" id="KW-0238">DNA-binding</keyword>
<evidence type="ECO:0000313" key="6">
    <source>
        <dbReference type="Proteomes" id="UP000732105"/>
    </source>
</evidence>
<evidence type="ECO:0000256" key="1">
    <source>
        <dbReference type="ARBA" id="ARBA00023015"/>
    </source>
</evidence>
<dbReference type="InterPro" id="IPR018060">
    <property type="entry name" value="HTH_AraC"/>
</dbReference>
<proteinExistence type="predicted"/>
<evidence type="ECO:0000259" key="4">
    <source>
        <dbReference type="PROSITE" id="PS01124"/>
    </source>
</evidence>
<dbReference type="PANTHER" id="PTHR43280:SF32">
    <property type="entry name" value="TRANSCRIPTIONAL REGULATORY PROTEIN"/>
    <property type="match status" value="1"/>
</dbReference>
<dbReference type="PROSITE" id="PS01124">
    <property type="entry name" value="HTH_ARAC_FAMILY_2"/>
    <property type="match status" value="1"/>
</dbReference>
<comment type="caution">
    <text evidence="5">The sequence shown here is derived from an EMBL/GenBank/DDBJ whole genome shotgun (WGS) entry which is preliminary data.</text>
</comment>
<gene>
    <name evidence="5" type="ORF">ELS83_00900</name>
</gene>
<reference evidence="5 6" key="1">
    <citation type="submission" date="2018-12" db="EMBL/GenBank/DDBJ databases">
        <title>Marinifilum JC070 sp. nov., a marine bacterium isolated from Yongle Blue Hole in the South China Sea.</title>
        <authorList>
            <person name="Fu T."/>
        </authorList>
    </citation>
    <scope>NUCLEOTIDE SEQUENCE [LARGE SCALE GENOMIC DNA]</scope>
    <source>
        <strain evidence="5 6">JC070</strain>
    </source>
</reference>
<dbReference type="InterPro" id="IPR009057">
    <property type="entry name" value="Homeodomain-like_sf"/>
</dbReference>
<dbReference type="EMBL" id="RZNH01000001">
    <property type="protein sequence ID" value="NOU58355.1"/>
    <property type="molecule type" value="Genomic_DNA"/>
</dbReference>
<dbReference type="Gene3D" id="1.10.10.60">
    <property type="entry name" value="Homeodomain-like"/>
    <property type="match status" value="2"/>
</dbReference>
<protein>
    <submittedName>
        <fullName evidence="5">AraC family transcriptional regulator</fullName>
    </submittedName>
</protein>
<dbReference type="InterPro" id="IPR020449">
    <property type="entry name" value="Tscrpt_reg_AraC-type_HTH"/>
</dbReference>
<dbReference type="Pfam" id="PF12833">
    <property type="entry name" value="HTH_18"/>
    <property type="match status" value="1"/>
</dbReference>
<keyword evidence="1" id="KW-0805">Transcription regulation</keyword>